<dbReference type="InterPro" id="IPR025155">
    <property type="entry name" value="WxxW_domain"/>
</dbReference>
<evidence type="ECO:0000313" key="11">
    <source>
        <dbReference type="EMBL" id="NMH66350.1"/>
    </source>
</evidence>
<feature type="chain" id="PRO_5036870991" description="Jacalin-type lectin domain-containing protein" evidence="9">
    <location>
        <begin position="30"/>
        <end position="728"/>
    </location>
</feature>
<keyword evidence="5 9" id="KW-0732">Signal</keyword>
<dbReference type="GO" id="GO:0006629">
    <property type="term" value="P:lipid metabolic process"/>
    <property type="evidence" value="ECO:0007669"/>
    <property type="project" value="InterPro"/>
</dbReference>
<sequence length="728" mass="79870">MKIAIHKHLAARALLLGSCLLLAPISGWAEIDSSAEQVTRLTLQGQIDTRAPLSKSLWAGAHNAFASYDWKAGDYTDVNQWYSPKSLFWRGIRVIEYDVYPMSASDNTPKLCHLGLEEATKCSWTFVSVASLATGLDELSDYLSTHKDEVLMLKLEAYDSDYHNNFRNLIGDKIKDKLGDYVFKPENWGYNSGDCASLPVQTLRKQDVLDAGKNIIIVTQIPRKKDLCNYHDEDHASKYLEWVWIGADEFDSSGNLSSSEAFCQNGDQCAKDADGDESFSAHYALGNFSLALDATTEYKKDEIDLHGDKVLAKAEEGANILELALVEANATTIGASKAPQIEDYVWSWYSGEPNNANNNEDCALSRSDGMLNDANCSLSKRFACVDDNRNWQISTASGSWEQGFSACEALGNFHFSMPYNARENQDLLSAKSDAGITTAWLNYHDQNVEGVWQASTEYQDIGYSKSTAKGDASAGDAFDDLDMLQRKLQGTGALNLRSIKLSEGDNGKFRYVRMCYKQGQVVSHATADGNDICKTHGSINGGHNSEITLASSGYVKAMTYCVDRDDGKDRVVYLKFTTNKNSSIDSGTCTGTTYTLNYGDQIFALHGRASNDFIRSLGAHRIAASQVTPPLYATDWLDRDDPANGDNELFTAQQQSGNISSSCAASDVAGIVARVVGNKLDARLTGQRLVNNSTGFACWNSSNGGDSNNTTCEDYEVKYFFTNASCLP</sequence>
<proteinExistence type="predicted"/>
<keyword evidence="8" id="KW-0325">Glycoprotein</keyword>
<dbReference type="InterPro" id="IPR036404">
    <property type="entry name" value="Jacalin-like_lectin_dom_sf"/>
</dbReference>
<dbReference type="Pfam" id="PF13330">
    <property type="entry name" value="Mucin2_WxxW"/>
    <property type="match status" value="1"/>
</dbReference>
<dbReference type="SUPFAM" id="SSF51101">
    <property type="entry name" value="Mannose-binding lectins"/>
    <property type="match status" value="1"/>
</dbReference>
<dbReference type="GO" id="GO:0008081">
    <property type="term" value="F:phosphoric diester hydrolase activity"/>
    <property type="evidence" value="ECO:0007669"/>
    <property type="project" value="InterPro"/>
</dbReference>
<dbReference type="AlphaFoldDB" id="A0A972JKM4"/>
<keyword evidence="12" id="KW-1185">Reference proteome</keyword>
<dbReference type="GO" id="GO:0005576">
    <property type="term" value="C:extracellular region"/>
    <property type="evidence" value="ECO:0007669"/>
    <property type="project" value="UniProtKB-SubCell"/>
</dbReference>
<protein>
    <recommendedName>
        <fullName evidence="10">Jacalin-type lectin domain-containing protein</fullName>
    </recommendedName>
</protein>
<dbReference type="InterPro" id="IPR016187">
    <property type="entry name" value="CTDL_fold"/>
</dbReference>
<reference evidence="11" key="1">
    <citation type="submission" date="2020-04" db="EMBL/GenBank/DDBJ databases">
        <title>Description of Shewanella salipaludis sp. nov., isolated from a salt marsh.</title>
        <authorList>
            <person name="Park S."/>
            <person name="Yoon J.-H."/>
        </authorList>
    </citation>
    <scope>NUCLEOTIDE SEQUENCE</scope>
    <source>
        <strain evidence="11">SHSM-M6</strain>
    </source>
</reference>
<name>A0A972JKM4_9GAMM</name>
<evidence type="ECO:0000256" key="2">
    <source>
        <dbReference type="ARBA" id="ARBA00004613"/>
    </source>
</evidence>
<dbReference type="Pfam" id="PF01419">
    <property type="entry name" value="Jacalin"/>
    <property type="match status" value="1"/>
</dbReference>
<evidence type="ECO:0000256" key="1">
    <source>
        <dbReference type="ARBA" id="ARBA00004370"/>
    </source>
</evidence>
<dbReference type="SMART" id="SM00915">
    <property type="entry name" value="Jacalin"/>
    <property type="match status" value="1"/>
</dbReference>
<dbReference type="RefSeq" id="WP_169565076.1">
    <property type="nucleotide sequence ID" value="NZ_JAAXYH010000011.1"/>
</dbReference>
<keyword evidence="4" id="KW-0812">Transmembrane</keyword>
<keyword evidence="7" id="KW-0472">Membrane</keyword>
<dbReference type="EMBL" id="JAAXYH010000011">
    <property type="protein sequence ID" value="NMH66350.1"/>
    <property type="molecule type" value="Genomic_DNA"/>
</dbReference>
<organism evidence="11 12">
    <name type="scientific">Shewanella salipaludis</name>
    <dbReference type="NCBI Taxonomy" id="2723052"/>
    <lineage>
        <taxon>Bacteria</taxon>
        <taxon>Pseudomonadati</taxon>
        <taxon>Pseudomonadota</taxon>
        <taxon>Gammaproteobacteria</taxon>
        <taxon>Alteromonadales</taxon>
        <taxon>Shewanellaceae</taxon>
        <taxon>Shewanella</taxon>
    </lineage>
</organism>
<dbReference type="Proteomes" id="UP000737113">
    <property type="component" value="Unassembled WGS sequence"/>
</dbReference>
<dbReference type="PROSITE" id="PS00615">
    <property type="entry name" value="C_TYPE_LECTIN_1"/>
    <property type="match status" value="1"/>
</dbReference>
<evidence type="ECO:0000256" key="6">
    <source>
        <dbReference type="ARBA" id="ARBA00022989"/>
    </source>
</evidence>
<feature type="signal peptide" evidence="9">
    <location>
        <begin position="1"/>
        <end position="29"/>
    </location>
</feature>
<evidence type="ECO:0000256" key="7">
    <source>
        <dbReference type="ARBA" id="ARBA00023136"/>
    </source>
</evidence>
<evidence type="ECO:0000256" key="3">
    <source>
        <dbReference type="ARBA" id="ARBA00022525"/>
    </source>
</evidence>
<dbReference type="PANTHER" id="PTHR35518:SF2">
    <property type="entry name" value="MAINTENANCE OF TELOMERE CAPPING PROTEIN 6"/>
    <property type="match status" value="1"/>
</dbReference>
<comment type="caution">
    <text evidence="11">The sequence shown here is derived from an EMBL/GenBank/DDBJ whole genome shotgun (WGS) entry which is preliminary data.</text>
</comment>
<dbReference type="InterPro" id="IPR051008">
    <property type="entry name" value="Telomere_Capping_Maintenance"/>
</dbReference>
<gene>
    <name evidence="11" type="ORF">HC757_14405</name>
</gene>
<evidence type="ECO:0000256" key="8">
    <source>
        <dbReference type="ARBA" id="ARBA00023180"/>
    </source>
</evidence>
<evidence type="ECO:0000256" key="9">
    <source>
        <dbReference type="SAM" id="SignalP"/>
    </source>
</evidence>
<dbReference type="Gene3D" id="3.20.20.190">
    <property type="entry name" value="Phosphatidylinositol (PI) phosphodiesterase"/>
    <property type="match status" value="1"/>
</dbReference>
<dbReference type="PROSITE" id="PS51752">
    <property type="entry name" value="JACALIN_LECTIN"/>
    <property type="match status" value="1"/>
</dbReference>
<evidence type="ECO:0000259" key="10">
    <source>
        <dbReference type="PROSITE" id="PS51752"/>
    </source>
</evidence>
<feature type="domain" description="Jacalin-type lectin" evidence="10">
    <location>
        <begin position="463"/>
        <end position="623"/>
    </location>
</feature>
<dbReference type="InterPro" id="IPR018378">
    <property type="entry name" value="C-type_lectin_CS"/>
</dbReference>
<evidence type="ECO:0000256" key="5">
    <source>
        <dbReference type="ARBA" id="ARBA00022729"/>
    </source>
</evidence>
<comment type="subcellular location">
    <subcellularLocation>
        <location evidence="1">Membrane</location>
    </subcellularLocation>
    <subcellularLocation>
        <location evidence="2">Secreted</location>
    </subcellularLocation>
</comment>
<dbReference type="SUPFAM" id="SSF51695">
    <property type="entry name" value="PLC-like phosphodiesterases"/>
    <property type="match status" value="1"/>
</dbReference>
<dbReference type="SUPFAM" id="SSF56436">
    <property type="entry name" value="C-type lectin-like"/>
    <property type="match status" value="2"/>
</dbReference>
<dbReference type="PROSITE" id="PS50007">
    <property type="entry name" value="PIPLC_X_DOMAIN"/>
    <property type="match status" value="1"/>
</dbReference>
<evidence type="ECO:0000256" key="4">
    <source>
        <dbReference type="ARBA" id="ARBA00022692"/>
    </source>
</evidence>
<keyword evidence="6" id="KW-1133">Transmembrane helix</keyword>
<accession>A0A972JKM4</accession>
<keyword evidence="3" id="KW-0964">Secreted</keyword>
<dbReference type="Gene3D" id="2.100.10.30">
    <property type="entry name" value="Jacalin-like lectin domain"/>
    <property type="match status" value="1"/>
</dbReference>
<evidence type="ECO:0000313" key="12">
    <source>
        <dbReference type="Proteomes" id="UP000737113"/>
    </source>
</evidence>
<dbReference type="GO" id="GO:0016020">
    <property type="term" value="C:membrane"/>
    <property type="evidence" value="ECO:0007669"/>
    <property type="project" value="UniProtKB-SubCell"/>
</dbReference>
<dbReference type="PANTHER" id="PTHR35518">
    <property type="entry name" value="MAINTENANCE OF TELOMOERE CAPPING"/>
    <property type="match status" value="1"/>
</dbReference>
<dbReference type="InterPro" id="IPR001229">
    <property type="entry name" value="Jacalin-like_lectin_dom"/>
</dbReference>
<dbReference type="InterPro" id="IPR017946">
    <property type="entry name" value="PLC-like_Pdiesterase_TIM-brl"/>
</dbReference>